<dbReference type="Proteomes" id="UP001154282">
    <property type="component" value="Unassembled WGS sequence"/>
</dbReference>
<proteinExistence type="predicted"/>
<dbReference type="EMBL" id="CAMGYJ010000006">
    <property type="protein sequence ID" value="CAI0431714.1"/>
    <property type="molecule type" value="Genomic_DNA"/>
</dbReference>
<reference evidence="1" key="1">
    <citation type="submission" date="2022-08" db="EMBL/GenBank/DDBJ databases">
        <authorList>
            <person name="Gutierrez-Valencia J."/>
        </authorList>
    </citation>
    <scope>NUCLEOTIDE SEQUENCE</scope>
</reference>
<protein>
    <submittedName>
        <fullName evidence="1">Uncharacterized protein</fullName>
    </submittedName>
</protein>
<evidence type="ECO:0000313" key="1">
    <source>
        <dbReference type="EMBL" id="CAI0431714.1"/>
    </source>
</evidence>
<organism evidence="1 2">
    <name type="scientific">Linum tenue</name>
    <dbReference type="NCBI Taxonomy" id="586396"/>
    <lineage>
        <taxon>Eukaryota</taxon>
        <taxon>Viridiplantae</taxon>
        <taxon>Streptophyta</taxon>
        <taxon>Embryophyta</taxon>
        <taxon>Tracheophyta</taxon>
        <taxon>Spermatophyta</taxon>
        <taxon>Magnoliopsida</taxon>
        <taxon>eudicotyledons</taxon>
        <taxon>Gunneridae</taxon>
        <taxon>Pentapetalae</taxon>
        <taxon>rosids</taxon>
        <taxon>fabids</taxon>
        <taxon>Malpighiales</taxon>
        <taxon>Linaceae</taxon>
        <taxon>Linum</taxon>
    </lineage>
</organism>
<dbReference type="AlphaFoldDB" id="A0AAV0LE81"/>
<feature type="non-terminal residue" evidence="1">
    <location>
        <position position="1"/>
    </location>
</feature>
<comment type="caution">
    <text evidence="1">The sequence shown here is derived from an EMBL/GenBank/DDBJ whole genome shotgun (WGS) entry which is preliminary data.</text>
</comment>
<sequence>FTEREQTQSADSSGKLLWKISRAQFLTISDPIIPSSSSAAVDSCIGGS</sequence>
<name>A0AAV0LE81_9ROSI</name>
<accession>A0AAV0LE81</accession>
<evidence type="ECO:0000313" key="2">
    <source>
        <dbReference type="Proteomes" id="UP001154282"/>
    </source>
</evidence>
<gene>
    <name evidence="1" type="ORF">LITE_LOCUS23129</name>
</gene>
<keyword evidence="2" id="KW-1185">Reference proteome</keyword>